<dbReference type="STRING" id="329046.A0A1Y2CG96"/>
<keyword evidence="3" id="KW-1133">Transmembrane helix</keyword>
<gene>
    <name evidence="6" type="ORF">BCR33DRAFT_159041</name>
</gene>
<dbReference type="GO" id="GO:0016020">
    <property type="term" value="C:membrane"/>
    <property type="evidence" value="ECO:0007669"/>
    <property type="project" value="UniProtKB-SubCell"/>
</dbReference>
<dbReference type="GO" id="GO:0046475">
    <property type="term" value="P:glycerophospholipid catabolic process"/>
    <property type="evidence" value="ECO:0007669"/>
    <property type="project" value="TreeGrafter"/>
</dbReference>
<evidence type="ECO:0000256" key="5">
    <source>
        <dbReference type="SAM" id="MobiDB-lite"/>
    </source>
</evidence>
<comment type="caution">
    <text evidence="6">The sequence shown here is derived from an EMBL/GenBank/DDBJ whole genome shotgun (WGS) entry which is preliminary data.</text>
</comment>
<dbReference type="GO" id="GO:0006685">
    <property type="term" value="P:sphingomyelin catabolic process"/>
    <property type="evidence" value="ECO:0007669"/>
    <property type="project" value="TreeGrafter"/>
</dbReference>
<dbReference type="OrthoDB" id="10251508at2759"/>
<comment type="subcellular location">
    <subcellularLocation>
        <location evidence="1">Membrane</location>
        <topology evidence="1">Single-pass membrane protein</topology>
    </subcellularLocation>
</comment>
<dbReference type="PANTHER" id="PTHR12988:SF6">
    <property type="entry name" value="SPHINGOMYELIN PHOSPHODIESTERASE 4"/>
    <property type="match status" value="1"/>
</dbReference>
<dbReference type="AlphaFoldDB" id="A0A1Y2CG96"/>
<evidence type="ECO:0000256" key="3">
    <source>
        <dbReference type="ARBA" id="ARBA00022989"/>
    </source>
</evidence>
<sequence>MSRELETLLSGTTPLEHALGWLQAAAASPSDHAIRQLHSALPRLCTRLFGKASSNERGLVATPGPATDRLVAAIAAPTGPLMTLLLRADPLLRYHVESEALPLPTQKLLAQGADASALLPSLYFDRVAVTALPASNSAQLNPTANASVANSKQTDPAFQSRVMLNMLEFFFFSFAHVAVSVTPVLDTRPRPPQQPAFFHGHATPISRPTTPLSQYLQPPQLQSQSQQQSSNLPTSVPSLSLPSLSQPLLRFLNLDDSYYALLKAYLDFFVPLEAPLPVEDPLAQSADLLDASGLRKRFGERAGKFVASATGKPSSGTTSSGPVSVLNSSDLNNVDWNGRVAISKFIVSIFVELWLSQNDYTDAARNGGVSFLTLASMKS</sequence>
<dbReference type="PANTHER" id="PTHR12988">
    <property type="entry name" value="SPHINGOMYELIN PHOSPHODIESTERASE 4"/>
    <property type="match status" value="1"/>
</dbReference>
<dbReference type="InterPro" id="IPR024129">
    <property type="entry name" value="Sphingomy_SMPD4"/>
</dbReference>
<dbReference type="EMBL" id="MCGO01000018">
    <property type="protein sequence ID" value="ORY46032.1"/>
    <property type="molecule type" value="Genomic_DNA"/>
</dbReference>
<keyword evidence="4" id="KW-0472">Membrane</keyword>
<keyword evidence="7" id="KW-1185">Reference proteome</keyword>
<name>A0A1Y2CG96_9FUNG</name>
<dbReference type="Proteomes" id="UP000193642">
    <property type="component" value="Unassembled WGS sequence"/>
</dbReference>
<keyword evidence="2" id="KW-0812">Transmembrane</keyword>
<evidence type="ECO:0000256" key="2">
    <source>
        <dbReference type="ARBA" id="ARBA00022692"/>
    </source>
</evidence>
<evidence type="ECO:0000313" key="7">
    <source>
        <dbReference type="Proteomes" id="UP000193642"/>
    </source>
</evidence>
<protein>
    <submittedName>
        <fullName evidence="6">Uncharacterized protein</fullName>
    </submittedName>
</protein>
<dbReference type="GO" id="GO:0046513">
    <property type="term" value="P:ceramide biosynthetic process"/>
    <property type="evidence" value="ECO:0007669"/>
    <property type="project" value="TreeGrafter"/>
</dbReference>
<dbReference type="GO" id="GO:0050290">
    <property type="term" value="F:sphingomyelin phosphodiesterase D activity"/>
    <property type="evidence" value="ECO:0007669"/>
    <property type="project" value="InterPro"/>
</dbReference>
<feature type="region of interest" description="Disordered" evidence="5">
    <location>
        <begin position="208"/>
        <end position="237"/>
    </location>
</feature>
<reference evidence="6 7" key="1">
    <citation type="submission" date="2016-07" db="EMBL/GenBank/DDBJ databases">
        <title>Pervasive Adenine N6-methylation of Active Genes in Fungi.</title>
        <authorList>
            <consortium name="DOE Joint Genome Institute"/>
            <person name="Mondo S.J."/>
            <person name="Dannebaum R.O."/>
            <person name="Kuo R.C."/>
            <person name="Labutti K."/>
            <person name="Haridas S."/>
            <person name="Kuo A."/>
            <person name="Salamov A."/>
            <person name="Ahrendt S.R."/>
            <person name="Lipzen A."/>
            <person name="Sullivan W."/>
            <person name="Andreopoulos W.B."/>
            <person name="Clum A."/>
            <person name="Lindquist E."/>
            <person name="Daum C."/>
            <person name="Ramamoorthy G.K."/>
            <person name="Gryganskyi A."/>
            <person name="Culley D."/>
            <person name="Magnuson J.K."/>
            <person name="James T.Y."/>
            <person name="O'Malley M.A."/>
            <person name="Stajich J.E."/>
            <person name="Spatafora J.W."/>
            <person name="Visel A."/>
            <person name="Grigoriev I.V."/>
        </authorList>
    </citation>
    <scope>NUCLEOTIDE SEQUENCE [LARGE SCALE GENOMIC DNA]</scope>
    <source>
        <strain evidence="6 7">JEL800</strain>
    </source>
</reference>
<organism evidence="6 7">
    <name type="scientific">Rhizoclosmatium globosum</name>
    <dbReference type="NCBI Taxonomy" id="329046"/>
    <lineage>
        <taxon>Eukaryota</taxon>
        <taxon>Fungi</taxon>
        <taxon>Fungi incertae sedis</taxon>
        <taxon>Chytridiomycota</taxon>
        <taxon>Chytridiomycota incertae sedis</taxon>
        <taxon>Chytridiomycetes</taxon>
        <taxon>Chytridiales</taxon>
        <taxon>Chytriomycetaceae</taxon>
        <taxon>Rhizoclosmatium</taxon>
    </lineage>
</organism>
<evidence type="ECO:0000256" key="4">
    <source>
        <dbReference type="ARBA" id="ARBA00023136"/>
    </source>
</evidence>
<evidence type="ECO:0000256" key="1">
    <source>
        <dbReference type="ARBA" id="ARBA00004167"/>
    </source>
</evidence>
<evidence type="ECO:0000313" key="6">
    <source>
        <dbReference type="EMBL" id="ORY46032.1"/>
    </source>
</evidence>
<proteinExistence type="predicted"/>
<accession>A0A1Y2CG96</accession>